<evidence type="ECO:0000259" key="5">
    <source>
        <dbReference type="Pfam" id="PF24883"/>
    </source>
</evidence>
<dbReference type="PRINTS" id="PR01415">
    <property type="entry name" value="ANKYRIN"/>
</dbReference>
<keyword evidence="1" id="KW-0677">Repeat</keyword>
<dbReference type="STRING" id="1283841.A0A084R0R7"/>
<dbReference type="Pfam" id="PF12796">
    <property type="entry name" value="Ank_2"/>
    <property type="match status" value="3"/>
</dbReference>
<dbReference type="PANTHER" id="PTHR24171:SF9">
    <property type="entry name" value="ANKYRIN REPEAT DOMAIN-CONTAINING PROTEIN 39"/>
    <property type="match status" value="1"/>
</dbReference>
<dbReference type="InterPro" id="IPR054471">
    <property type="entry name" value="GPIID_WHD"/>
</dbReference>
<evidence type="ECO:0000313" key="7">
    <source>
        <dbReference type="Proteomes" id="UP000028524"/>
    </source>
</evidence>
<dbReference type="Gene3D" id="1.25.40.20">
    <property type="entry name" value="Ankyrin repeat-containing domain"/>
    <property type="match status" value="3"/>
</dbReference>
<evidence type="ECO:0000256" key="3">
    <source>
        <dbReference type="PROSITE-ProRule" id="PRU00023"/>
    </source>
</evidence>
<evidence type="ECO:0000259" key="4">
    <source>
        <dbReference type="Pfam" id="PF22939"/>
    </source>
</evidence>
<dbReference type="PROSITE" id="PS50088">
    <property type="entry name" value="ANK_REPEAT"/>
    <property type="match status" value="4"/>
</dbReference>
<dbReference type="PROSITE" id="PS50297">
    <property type="entry name" value="ANK_REP_REGION"/>
    <property type="match status" value="4"/>
</dbReference>
<feature type="domain" description="GPI inositol-deacylase winged helix" evidence="4">
    <location>
        <begin position="307"/>
        <end position="392"/>
    </location>
</feature>
<dbReference type="InterPro" id="IPR036770">
    <property type="entry name" value="Ankyrin_rpt-contain_sf"/>
</dbReference>
<feature type="domain" description="Nephrocystin 3-like N-terminal" evidence="5">
    <location>
        <begin position="104"/>
        <end position="228"/>
    </location>
</feature>
<dbReference type="Pfam" id="PF22939">
    <property type="entry name" value="WHD_GPIID"/>
    <property type="match status" value="1"/>
</dbReference>
<proteinExistence type="predicted"/>
<keyword evidence="7" id="KW-1185">Reference proteome</keyword>
<dbReference type="Pfam" id="PF00023">
    <property type="entry name" value="Ank"/>
    <property type="match status" value="1"/>
</dbReference>
<protein>
    <submittedName>
        <fullName evidence="6">Uncharacterized protein</fullName>
    </submittedName>
</protein>
<dbReference type="SUPFAM" id="SSF48403">
    <property type="entry name" value="Ankyrin repeat"/>
    <property type="match status" value="1"/>
</dbReference>
<name>A0A084R0R7_STAC4</name>
<sequence length="911" mass="99760">KVLKDAVDGFHSILTREQRDKLDRIGAIRDVETVIIFTAQLDRENQLRKGRGIASRFISVLQSIQAFSTVVDTSVSANPRIAALVWGSIKFAMLLDQGRLSSASANAINHVFATKGNFTRVTFSFLQDNNSESLKAETTIRSIIRQSIDITTLPEHIELRLRELNQELFVNFRVWTDLTRQTIECSSTFYIFIDGLDESDAVERRALLDALSSLASTVPGLRIFIASRYSVHLDLSSRFSHMEHVSMTPETLTSAIGLYIEAAIQERIRNEDLIINDPSLLEDIKQRLTQHADGIDLEETFSRALSRITTLHKMTELAQKVFQWVAVAKQPLTLDELRDAISIEIGQRYSRPERLVHGMNRIVLWCENLVQVTEEARLVQFAHSTIRNFMVGATLPMQLMGFHVDLKEADHFAGEICVTYLHFTDFKTTIAQRPQPCRVDPMAMAGTVLSQKSTRAGLATRLSNATLAHIKAREGTDLSRALASYSRADADRSLVLQQSHPFLKYATVHWISHTARFQYRKSATWSLWYQIVTEGHGLARMPWQDSRYQPNDAILIWGHQAHHYALLLYSSSISILPESKKDELMVLSASQGDNEAIITFLEAGVCSANGMARAPRAASGGGHLQIVEQLLTAGADVNVTTGYNRQTALQAASRGGHLQIVERLLTAGADVNTTTGFYRLSELQEASKYEHLQAVEKLLTTGADGGQTAFHAASRGGHLQVVDRLLAAGAKGNVAAAAKYNGRAAFQAAPRDGHLQFVAQPLPAGADANAAAEYDGRTALEAASKGGHVQVVERLLAAGADVDAGAEYGGLTALQAASRSGCLQIASEGGHLQVAERLVAAGADVNAVAIKGRTALWAASEGGHIQIVQRLLTAGADVNIVVHDKRIALQVASEDGHIQVMERLLAEMKLE</sequence>
<feature type="repeat" description="ANK" evidence="3">
    <location>
        <begin position="644"/>
        <end position="676"/>
    </location>
</feature>
<dbReference type="EMBL" id="KL659358">
    <property type="protein sequence ID" value="KFA69802.1"/>
    <property type="molecule type" value="Genomic_DNA"/>
</dbReference>
<evidence type="ECO:0000256" key="1">
    <source>
        <dbReference type="ARBA" id="ARBA00022737"/>
    </source>
</evidence>
<dbReference type="Proteomes" id="UP000028524">
    <property type="component" value="Unassembled WGS sequence"/>
</dbReference>
<organism evidence="6 7">
    <name type="scientific">Stachybotrys chlorohalonatus (strain IBT 40285)</name>
    <dbReference type="NCBI Taxonomy" id="1283841"/>
    <lineage>
        <taxon>Eukaryota</taxon>
        <taxon>Fungi</taxon>
        <taxon>Dikarya</taxon>
        <taxon>Ascomycota</taxon>
        <taxon>Pezizomycotina</taxon>
        <taxon>Sordariomycetes</taxon>
        <taxon>Hypocreomycetidae</taxon>
        <taxon>Hypocreales</taxon>
        <taxon>Stachybotryaceae</taxon>
        <taxon>Stachybotrys</taxon>
    </lineage>
</organism>
<feature type="repeat" description="ANK" evidence="3">
    <location>
        <begin position="851"/>
        <end position="883"/>
    </location>
</feature>
<dbReference type="SMART" id="SM00248">
    <property type="entry name" value="ANK"/>
    <property type="match status" value="7"/>
</dbReference>
<dbReference type="OMA" id="VSFFFAQ"/>
<reference evidence="6 7" key="1">
    <citation type="journal article" date="2014" name="BMC Genomics">
        <title>Comparative genome sequencing reveals chemotype-specific gene clusters in the toxigenic black mold Stachybotrys.</title>
        <authorList>
            <person name="Semeiks J."/>
            <person name="Borek D."/>
            <person name="Otwinowski Z."/>
            <person name="Grishin N.V."/>
        </authorList>
    </citation>
    <scope>NUCLEOTIDE SEQUENCE [LARGE SCALE GENOMIC DNA]</scope>
    <source>
        <strain evidence="6 7">IBT 40285</strain>
    </source>
</reference>
<dbReference type="Pfam" id="PF24883">
    <property type="entry name" value="NPHP3_N"/>
    <property type="match status" value="1"/>
</dbReference>
<dbReference type="PANTHER" id="PTHR24171">
    <property type="entry name" value="ANKYRIN REPEAT DOMAIN-CONTAINING PROTEIN 39-RELATED"/>
    <property type="match status" value="1"/>
</dbReference>
<gene>
    <name evidence="6" type="ORF">S40285_02442</name>
</gene>
<dbReference type="InParanoid" id="A0A084R0R7"/>
<dbReference type="InterPro" id="IPR056884">
    <property type="entry name" value="NPHP3-like_N"/>
</dbReference>
<dbReference type="InterPro" id="IPR002110">
    <property type="entry name" value="Ankyrin_rpt"/>
</dbReference>
<dbReference type="AlphaFoldDB" id="A0A084R0R7"/>
<feature type="non-terminal residue" evidence="6">
    <location>
        <position position="1"/>
    </location>
</feature>
<dbReference type="HOGENOM" id="CLU_000288_34_3_1"/>
<evidence type="ECO:0000313" key="6">
    <source>
        <dbReference type="EMBL" id="KFA69802.1"/>
    </source>
</evidence>
<keyword evidence="2 3" id="KW-0040">ANK repeat</keyword>
<evidence type="ECO:0000256" key="2">
    <source>
        <dbReference type="ARBA" id="ARBA00023043"/>
    </source>
</evidence>
<feature type="repeat" description="ANK" evidence="3">
    <location>
        <begin position="775"/>
        <end position="807"/>
    </location>
</feature>
<dbReference type="OrthoDB" id="7464126at2759"/>
<feature type="repeat" description="ANK" evidence="3">
    <location>
        <begin position="705"/>
        <end position="737"/>
    </location>
</feature>
<accession>A0A084R0R7</accession>